<protein>
    <submittedName>
        <fullName evidence="3">Secreted protein</fullName>
    </submittedName>
</protein>
<accession>A0A0M3IV23</accession>
<name>A0A0M3IV23_ASCLU</name>
<evidence type="ECO:0000313" key="3">
    <source>
        <dbReference type="WBParaSite" id="ALUE_0002260101-mRNA-1"/>
    </source>
</evidence>
<keyword evidence="2" id="KW-1185">Reference proteome</keyword>
<dbReference type="WBParaSite" id="ALUE_0002260101-mRNA-1">
    <property type="protein sequence ID" value="ALUE_0002260101-mRNA-1"/>
    <property type="gene ID" value="ALUE_0002260101"/>
</dbReference>
<reference evidence="3" key="1">
    <citation type="submission" date="2017-02" db="UniProtKB">
        <authorList>
            <consortium name="WormBaseParasite"/>
        </authorList>
    </citation>
    <scope>IDENTIFICATION</scope>
</reference>
<dbReference type="AlphaFoldDB" id="A0A0M3IV23"/>
<feature type="transmembrane region" description="Helical" evidence="1">
    <location>
        <begin position="9"/>
        <end position="30"/>
    </location>
</feature>
<organism evidence="2 3">
    <name type="scientific">Ascaris lumbricoides</name>
    <name type="common">Giant roundworm</name>
    <dbReference type="NCBI Taxonomy" id="6252"/>
    <lineage>
        <taxon>Eukaryota</taxon>
        <taxon>Metazoa</taxon>
        <taxon>Ecdysozoa</taxon>
        <taxon>Nematoda</taxon>
        <taxon>Chromadorea</taxon>
        <taxon>Rhabditida</taxon>
        <taxon>Spirurina</taxon>
        <taxon>Ascaridomorpha</taxon>
        <taxon>Ascaridoidea</taxon>
        <taxon>Ascarididae</taxon>
        <taxon>Ascaris</taxon>
    </lineage>
</organism>
<dbReference type="Proteomes" id="UP000036681">
    <property type="component" value="Unplaced"/>
</dbReference>
<keyword evidence="1" id="KW-1133">Transmembrane helix</keyword>
<evidence type="ECO:0000256" key="1">
    <source>
        <dbReference type="SAM" id="Phobius"/>
    </source>
</evidence>
<proteinExistence type="predicted"/>
<sequence>MSSSESNSAALIAATAGVVVVSSFAVYLLMKKRTCCGFCPSAMLSETFMAQWTGFDSTDDSVPGRGRYVFLRVFCFLCMESGPCERVDACKREITANVLFHSLQF</sequence>
<evidence type="ECO:0000313" key="2">
    <source>
        <dbReference type="Proteomes" id="UP000036681"/>
    </source>
</evidence>
<keyword evidence="1" id="KW-0812">Transmembrane</keyword>
<keyword evidence="1" id="KW-0472">Membrane</keyword>